<reference evidence="2 3" key="1">
    <citation type="submission" date="2017-04" db="EMBL/GenBank/DDBJ databases">
        <authorList>
            <person name="Afonso C.L."/>
            <person name="Miller P.J."/>
            <person name="Scott M.A."/>
            <person name="Spackman E."/>
            <person name="Goraichik I."/>
            <person name="Dimitrov K.M."/>
            <person name="Suarez D.L."/>
            <person name="Swayne D.E."/>
        </authorList>
    </citation>
    <scope>NUCLEOTIDE SEQUENCE [LARGE SCALE GENOMIC DNA]</scope>
    <source>
        <strain evidence="2 3">B5P</strain>
    </source>
</reference>
<keyword evidence="1" id="KW-1133">Transmembrane helix</keyword>
<accession>A0A1X7MP76</accession>
<keyword evidence="1" id="KW-0472">Membrane</keyword>
<gene>
    <name evidence="2" type="ORF">SAMN02982922_0241</name>
</gene>
<proteinExistence type="predicted"/>
<dbReference type="EMBL" id="FXBL01000002">
    <property type="protein sequence ID" value="SMH26424.1"/>
    <property type="molecule type" value="Genomic_DNA"/>
</dbReference>
<organism evidence="2 3">
    <name type="scientific">Mesorhizobium australicum</name>
    <dbReference type="NCBI Taxonomy" id="536018"/>
    <lineage>
        <taxon>Bacteria</taxon>
        <taxon>Pseudomonadati</taxon>
        <taxon>Pseudomonadota</taxon>
        <taxon>Alphaproteobacteria</taxon>
        <taxon>Hyphomicrobiales</taxon>
        <taxon>Phyllobacteriaceae</taxon>
        <taxon>Mesorhizobium</taxon>
    </lineage>
</organism>
<evidence type="ECO:0000313" key="2">
    <source>
        <dbReference type="EMBL" id="SMH26424.1"/>
    </source>
</evidence>
<evidence type="ECO:0000313" key="3">
    <source>
        <dbReference type="Proteomes" id="UP000193083"/>
    </source>
</evidence>
<keyword evidence="1" id="KW-0812">Transmembrane</keyword>
<dbReference type="AlphaFoldDB" id="A0A1X7MP76"/>
<evidence type="ECO:0000256" key="1">
    <source>
        <dbReference type="SAM" id="Phobius"/>
    </source>
</evidence>
<feature type="transmembrane region" description="Helical" evidence="1">
    <location>
        <begin position="37"/>
        <end position="59"/>
    </location>
</feature>
<keyword evidence="3" id="KW-1185">Reference proteome</keyword>
<dbReference type="Proteomes" id="UP000193083">
    <property type="component" value="Unassembled WGS sequence"/>
</dbReference>
<dbReference type="RefSeq" id="WP_176247388.1">
    <property type="nucleotide sequence ID" value="NZ_FXBL01000002.1"/>
</dbReference>
<sequence length="79" mass="8652">MVLRLGVFLAAGSTAYVTLASVFWAVCVILGHNTMEMLYGGTAVYLFTLAFALEGAWFLPEEIRNSSAFTRLTQRSPSD</sequence>
<feature type="transmembrane region" description="Helical" evidence="1">
    <location>
        <begin position="7"/>
        <end position="31"/>
    </location>
</feature>
<protein>
    <submittedName>
        <fullName evidence="2">Uncharacterized protein</fullName>
    </submittedName>
</protein>
<name>A0A1X7MP76_9HYPH</name>